<keyword evidence="10" id="KW-0411">Iron-sulfur</keyword>
<evidence type="ECO:0000256" key="5">
    <source>
        <dbReference type="ARBA" id="ARBA00022485"/>
    </source>
</evidence>
<evidence type="ECO:0000256" key="8">
    <source>
        <dbReference type="ARBA" id="ARBA00022801"/>
    </source>
</evidence>
<evidence type="ECO:0000313" key="14">
    <source>
        <dbReference type="EMBL" id="CAF0697748.1"/>
    </source>
</evidence>
<dbReference type="Proteomes" id="UP000663859">
    <property type="component" value="Unassembled WGS sequence"/>
</dbReference>
<dbReference type="CDD" id="cd10030">
    <property type="entry name" value="UDG-F4_TTUDGA_SPO1dp_like"/>
    <property type="match status" value="1"/>
</dbReference>
<evidence type="ECO:0000256" key="7">
    <source>
        <dbReference type="ARBA" id="ARBA00022763"/>
    </source>
</evidence>
<accession>A0A8J2FNS0</accession>
<comment type="catalytic activity">
    <reaction evidence="1">
        <text>Hydrolyzes single-stranded DNA or mismatched double-stranded DNA and polynucleotides, releasing free uracil.</text>
        <dbReference type="EC" id="3.2.2.27"/>
    </reaction>
</comment>
<dbReference type="InterPro" id="IPR051536">
    <property type="entry name" value="UDG_Type-4/5"/>
</dbReference>
<evidence type="ECO:0000256" key="4">
    <source>
        <dbReference type="ARBA" id="ARBA00019403"/>
    </source>
</evidence>
<evidence type="ECO:0000256" key="3">
    <source>
        <dbReference type="ARBA" id="ARBA00012030"/>
    </source>
</evidence>
<feature type="domain" description="Uracil-DNA glycosylase-like" evidence="13">
    <location>
        <begin position="109"/>
        <end position="272"/>
    </location>
</feature>
<keyword evidence="7" id="KW-0227">DNA damage</keyword>
<dbReference type="GO" id="GO:0006281">
    <property type="term" value="P:DNA repair"/>
    <property type="evidence" value="ECO:0007669"/>
    <property type="project" value="UniProtKB-KW"/>
</dbReference>
<dbReference type="EMBL" id="CAJNOB010000016">
    <property type="protein sequence ID" value="CAF0697748.1"/>
    <property type="molecule type" value="Genomic_DNA"/>
</dbReference>
<sequence>MSSESSARSPVGLLSTLKAYLLRERERGRLYLRLSSEAKKNWEKFLLAHPSADRPGSPSCPAPSQATSPPSSEVMPVDERRKQLEKLAQTVAKCCRCPHLAATRTQTVFGIGSPSASLFFVGEAPGAEEDRQGQPFVGPAGQLLTKMIRAMGLEREQVYIANVLKCRPNLPEGTLGNRRPTEEEVARCLPYLHEQIEIVRPKAIVALGGVALEGLLGKKALQVPPGQPISISRFRGRFLEFRGIPVMPTYHPSYLLHNPSIQQKRKVWEDLLAVMERLGLPISQRQREYFLPKPSK</sequence>
<dbReference type="Gene3D" id="3.40.470.10">
    <property type="entry name" value="Uracil-DNA glycosylase-like domain"/>
    <property type="match status" value="1"/>
</dbReference>
<dbReference type="PANTHER" id="PTHR33693:SF1">
    <property type="entry name" value="TYPE-4 URACIL-DNA GLYCOSYLASE"/>
    <property type="match status" value="1"/>
</dbReference>
<evidence type="ECO:0000259" key="13">
    <source>
        <dbReference type="SMART" id="SM00986"/>
    </source>
</evidence>
<dbReference type="NCBIfam" id="TIGR00758">
    <property type="entry name" value="UDG_fam4"/>
    <property type="match status" value="1"/>
</dbReference>
<reference evidence="14" key="1">
    <citation type="submission" date="2021-02" db="EMBL/GenBank/DDBJ databases">
        <authorList>
            <person name="Cremers G."/>
            <person name="Picone N."/>
        </authorList>
    </citation>
    <scope>NUCLEOTIDE SEQUENCE</scope>
    <source>
        <strain evidence="14">PQ17</strain>
    </source>
</reference>
<evidence type="ECO:0000256" key="11">
    <source>
        <dbReference type="ARBA" id="ARBA00023204"/>
    </source>
</evidence>
<comment type="caution">
    <text evidence="14">The sequence shown here is derived from an EMBL/GenBank/DDBJ whole genome shotgun (WGS) entry which is preliminary data.</text>
</comment>
<keyword evidence="9" id="KW-0408">Iron</keyword>
<dbReference type="InterPro" id="IPR005122">
    <property type="entry name" value="Uracil-DNA_glycosylase-like"/>
</dbReference>
<comment type="similarity">
    <text evidence="2">Belongs to the uracil-DNA glycosylase (UDG) superfamily. Type 4 (UDGa) family.</text>
</comment>
<evidence type="ECO:0000256" key="10">
    <source>
        <dbReference type="ARBA" id="ARBA00023014"/>
    </source>
</evidence>
<protein>
    <recommendedName>
        <fullName evidence="4">Type-4 uracil-DNA glycosylase</fullName>
        <ecNumber evidence="3">3.2.2.27</ecNumber>
    </recommendedName>
</protein>
<dbReference type="EC" id="3.2.2.27" evidence="3"/>
<dbReference type="InterPro" id="IPR036895">
    <property type="entry name" value="Uracil-DNA_glycosylase-like_sf"/>
</dbReference>
<feature type="region of interest" description="Disordered" evidence="12">
    <location>
        <begin position="50"/>
        <end position="78"/>
    </location>
</feature>
<dbReference type="PANTHER" id="PTHR33693">
    <property type="entry name" value="TYPE-5 URACIL-DNA GLYCOSYLASE"/>
    <property type="match status" value="1"/>
</dbReference>
<organism evidence="14 15">
    <name type="scientific">Candidatus Methylacidithermus pantelleriae</name>
    <dbReference type="NCBI Taxonomy" id="2744239"/>
    <lineage>
        <taxon>Bacteria</taxon>
        <taxon>Pseudomonadati</taxon>
        <taxon>Verrucomicrobiota</taxon>
        <taxon>Methylacidiphilae</taxon>
        <taxon>Methylacidiphilales</taxon>
        <taxon>Methylacidiphilaceae</taxon>
        <taxon>Candidatus Methylacidithermus</taxon>
    </lineage>
</organism>
<dbReference type="GO" id="GO:0004844">
    <property type="term" value="F:uracil DNA N-glycosylase activity"/>
    <property type="evidence" value="ECO:0007669"/>
    <property type="project" value="UniProtKB-EC"/>
</dbReference>
<keyword evidence="5" id="KW-0004">4Fe-4S</keyword>
<keyword evidence="11" id="KW-0234">DNA repair</keyword>
<keyword evidence="8 14" id="KW-0378">Hydrolase</keyword>
<dbReference type="RefSeq" id="WP_174583217.1">
    <property type="nucleotide sequence ID" value="NZ_CAJNOB010000016.1"/>
</dbReference>
<dbReference type="SUPFAM" id="SSF52141">
    <property type="entry name" value="Uracil-DNA glycosylase-like"/>
    <property type="match status" value="1"/>
</dbReference>
<evidence type="ECO:0000256" key="2">
    <source>
        <dbReference type="ARBA" id="ARBA00006521"/>
    </source>
</evidence>
<evidence type="ECO:0000256" key="12">
    <source>
        <dbReference type="SAM" id="MobiDB-lite"/>
    </source>
</evidence>
<gene>
    <name evidence="14" type="ORF">MPNT_230005</name>
</gene>
<dbReference type="SMART" id="SM00986">
    <property type="entry name" value="UDG"/>
    <property type="match status" value="1"/>
</dbReference>
<dbReference type="InterPro" id="IPR005273">
    <property type="entry name" value="Ura-DNA_glyco_family4"/>
</dbReference>
<dbReference type="AlphaFoldDB" id="A0A8J2FNS0"/>
<dbReference type="Pfam" id="PF03167">
    <property type="entry name" value="UDG"/>
    <property type="match status" value="1"/>
</dbReference>
<evidence type="ECO:0000256" key="1">
    <source>
        <dbReference type="ARBA" id="ARBA00001400"/>
    </source>
</evidence>
<keyword evidence="14" id="KW-0326">Glycosidase</keyword>
<dbReference type="SMART" id="SM00987">
    <property type="entry name" value="UreE_C"/>
    <property type="match status" value="1"/>
</dbReference>
<feature type="compositionally biased region" description="Low complexity" evidence="12">
    <location>
        <begin position="57"/>
        <end position="72"/>
    </location>
</feature>
<evidence type="ECO:0000256" key="9">
    <source>
        <dbReference type="ARBA" id="ARBA00023004"/>
    </source>
</evidence>
<dbReference type="GO" id="GO:0051539">
    <property type="term" value="F:4 iron, 4 sulfur cluster binding"/>
    <property type="evidence" value="ECO:0007669"/>
    <property type="project" value="UniProtKB-KW"/>
</dbReference>
<evidence type="ECO:0000313" key="15">
    <source>
        <dbReference type="Proteomes" id="UP000663859"/>
    </source>
</evidence>
<keyword evidence="6" id="KW-0479">Metal-binding</keyword>
<keyword evidence="15" id="KW-1185">Reference proteome</keyword>
<proteinExistence type="inferred from homology"/>
<name>A0A8J2FNS0_9BACT</name>
<dbReference type="GO" id="GO:0046872">
    <property type="term" value="F:metal ion binding"/>
    <property type="evidence" value="ECO:0007669"/>
    <property type="project" value="UniProtKB-KW"/>
</dbReference>
<evidence type="ECO:0000256" key="6">
    <source>
        <dbReference type="ARBA" id="ARBA00022723"/>
    </source>
</evidence>